<comment type="caution">
    <text evidence="2">The sequence shown here is derived from an EMBL/GenBank/DDBJ whole genome shotgun (WGS) entry which is preliminary data.</text>
</comment>
<feature type="signal peptide" evidence="1">
    <location>
        <begin position="1"/>
        <end position="19"/>
    </location>
</feature>
<keyword evidence="3" id="KW-1185">Reference proteome</keyword>
<protein>
    <submittedName>
        <fullName evidence="2">Uncharacterized protein</fullName>
    </submittedName>
</protein>
<evidence type="ECO:0000256" key="1">
    <source>
        <dbReference type="SAM" id="SignalP"/>
    </source>
</evidence>
<accession>A0ABR1RNR1</accession>
<sequence length="119" mass="13064">MRFFTVVPFLSTLVGLSMASPVPDAAPGTSPGPTSTIFKYCTETDFGGTCNRDDSDSLNHCETSSFKTIESLKVYKGYKCTIYMKQTGCTGDSRTYTEGEVPNIPSMFRDFKSYKCVTA</sequence>
<organism evidence="2 3">
    <name type="scientific">Apiospora rasikravindrae</name>
    <dbReference type="NCBI Taxonomy" id="990691"/>
    <lineage>
        <taxon>Eukaryota</taxon>
        <taxon>Fungi</taxon>
        <taxon>Dikarya</taxon>
        <taxon>Ascomycota</taxon>
        <taxon>Pezizomycotina</taxon>
        <taxon>Sordariomycetes</taxon>
        <taxon>Xylariomycetidae</taxon>
        <taxon>Amphisphaeriales</taxon>
        <taxon>Apiosporaceae</taxon>
        <taxon>Apiospora</taxon>
    </lineage>
</organism>
<feature type="chain" id="PRO_5047324881" evidence="1">
    <location>
        <begin position="20"/>
        <end position="119"/>
    </location>
</feature>
<evidence type="ECO:0000313" key="2">
    <source>
        <dbReference type="EMBL" id="KAK8016604.1"/>
    </source>
</evidence>
<gene>
    <name evidence="2" type="ORF">PG993_014793</name>
</gene>
<name>A0ABR1RNR1_9PEZI</name>
<keyword evidence="1" id="KW-0732">Signal</keyword>
<proteinExistence type="predicted"/>
<evidence type="ECO:0000313" key="3">
    <source>
        <dbReference type="Proteomes" id="UP001444661"/>
    </source>
</evidence>
<reference evidence="2 3" key="1">
    <citation type="submission" date="2023-01" db="EMBL/GenBank/DDBJ databases">
        <title>Analysis of 21 Apiospora genomes using comparative genomics revels a genus with tremendous synthesis potential of carbohydrate active enzymes and secondary metabolites.</title>
        <authorList>
            <person name="Sorensen T."/>
        </authorList>
    </citation>
    <scope>NUCLEOTIDE SEQUENCE [LARGE SCALE GENOMIC DNA]</scope>
    <source>
        <strain evidence="2 3">CBS 33761</strain>
    </source>
</reference>
<dbReference type="Proteomes" id="UP001444661">
    <property type="component" value="Unassembled WGS sequence"/>
</dbReference>
<dbReference type="EMBL" id="JAQQWK010000014">
    <property type="protein sequence ID" value="KAK8016604.1"/>
    <property type="molecule type" value="Genomic_DNA"/>
</dbReference>